<name>H0UMB9_9BACT</name>
<dbReference type="AlphaFoldDB" id="H0UMB9"/>
<dbReference type="EMBL" id="CM001376">
    <property type="protein sequence ID" value="EHM12592.1"/>
    <property type="molecule type" value="Genomic_DNA"/>
</dbReference>
<dbReference type="OrthoDB" id="8481003at2"/>
<dbReference type="RefSeq" id="WP_008522385.1">
    <property type="nucleotide sequence ID" value="NZ_CM001376.1"/>
</dbReference>
<protein>
    <submittedName>
        <fullName evidence="1">TrfA protein</fullName>
    </submittedName>
</protein>
<sequence>MTDDSKNRDFVKTEPEESADEVANFFDELERLIEKYRVKTPKIAGLYEDVVKQVKDGCEQDKGSVKRLVAIVKEPQLGKITLPKIAEGHCATPIQILRTSLFGLVRSGRRKVLQKTCYKKNGCEVSYIGIELDQKDLDTWMGFMHFYRERADHNGCVSVSIYEFLKQLGLSNSGSNHKILKESLKRLTSGAAA</sequence>
<dbReference type="Pfam" id="PF07042">
    <property type="entry name" value="TrfA"/>
    <property type="match status" value="1"/>
</dbReference>
<reference evidence="1 2" key="1">
    <citation type="submission" date="2011-11" db="EMBL/GenBank/DDBJ databases">
        <title>The Noncontiguous Finished genome of Jonquetella anthropi DSM 22815.</title>
        <authorList>
            <consortium name="US DOE Joint Genome Institute (JGI-PGF)"/>
            <person name="Lucas S."/>
            <person name="Copeland A."/>
            <person name="Lapidus A."/>
            <person name="Glavina del Rio T."/>
            <person name="Dalin E."/>
            <person name="Tice H."/>
            <person name="Bruce D."/>
            <person name="Goodwin L."/>
            <person name="Pitluck S."/>
            <person name="Peters L."/>
            <person name="Mikhailova N."/>
            <person name="Held B."/>
            <person name="Kyrpides N."/>
            <person name="Mavromatis K."/>
            <person name="Ivanova N."/>
            <person name="Markowitz V."/>
            <person name="Cheng J.-F."/>
            <person name="Hugenholtz P."/>
            <person name="Woyke T."/>
            <person name="Wu D."/>
            <person name="Gronow S."/>
            <person name="Wellnitz S."/>
            <person name="Brambilla E."/>
            <person name="Klenk H.-P."/>
            <person name="Eisen J.A."/>
        </authorList>
    </citation>
    <scope>NUCLEOTIDE SEQUENCE [LARGE SCALE GENOMIC DNA]</scope>
    <source>
        <strain evidence="1 2">DSM 22815</strain>
    </source>
</reference>
<dbReference type="HOGENOM" id="CLU_1407116_0_0_0"/>
<dbReference type="InterPro" id="IPR010751">
    <property type="entry name" value="TrfA"/>
</dbReference>
<dbReference type="Proteomes" id="UP000003806">
    <property type="component" value="Chromosome"/>
</dbReference>
<keyword evidence="2" id="KW-1185">Reference proteome</keyword>
<gene>
    <name evidence="1" type="ORF">JonanDRAFT_0165</name>
</gene>
<evidence type="ECO:0000313" key="1">
    <source>
        <dbReference type="EMBL" id="EHM12592.1"/>
    </source>
</evidence>
<organism evidence="1 2">
    <name type="scientific">Jonquetella anthropi DSM 22815</name>
    <dbReference type="NCBI Taxonomy" id="885272"/>
    <lineage>
        <taxon>Bacteria</taxon>
        <taxon>Thermotogati</taxon>
        <taxon>Synergistota</taxon>
        <taxon>Synergistia</taxon>
        <taxon>Synergistales</taxon>
        <taxon>Dethiosulfovibrionaceae</taxon>
        <taxon>Jonquetella</taxon>
    </lineage>
</organism>
<evidence type="ECO:0000313" key="2">
    <source>
        <dbReference type="Proteomes" id="UP000003806"/>
    </source>
</evidence>
<dbReference type="STRING" id="885272.JonanDRAFT_0165"/>
<accession>H0UMB9</accession>
<proteinExistence type="predicted"/>